<keyword evidence="1" id="KW-1185">Reference proteome</keyword>
<dbReference type="AlphaFoldDB" id="A0A0K0DCL7"/>
<organism evidence="1 2">
    <name type="scientific">Angiostrongylus cantonensis</name>
    <name type="common">Rat lungworm</name>
    <dbReference type="NCBI Taxonomy" id="6313"/>
    <lineage>
        <taxon>Eukaryota</taxon>
        <taxon>Metazoa</taxon>
        <taxon>Ecdysozoa</taxon>
        <taxon>Nematoda</taxon>
        <taxon>Chromadorea</taxon>
        <taxon>Rhabditida</taxon>
        <taxon>Rhabditina</taxon>
        <taxon>Rhabditomorpha</taxon>
        <taxon>Strongyloidea</taxon>
        <taxon>Metastrongylidae</taxon>
        <taxon>Angiostrongylus</taxon>
    </lineage>
</organism>
<accession>A0A0K0DCL7</accession>
<evidence type="ECO:0000313" key="1">
    <source>
        <dbReference type="Proteomes" id="UP000035642"/>
    </source>
</evidence>
<dbReference type="Proteomes" id="UP000035642">
    <property type="component" value="Unassembled WGS sequence"/>
</dbReference>
<proteinExistence type="predicted"/>
<protein>
    <submittedName>
        <fullName evidence="2">Transposase</fullName>
    </submittedName>
</protein>
<evidence type="ECO:0000313" key="2">
    <source>
        <dbReference type="WBParaSite" id="ACAC_0000833201-mRNA-1"/>
    </source>
</evidence>
<reference evidence="1" key="1">
    <citation type="submission" date="2012-09" db="EMBL/GenBank/DDBJ databases">
        <authorList>
            <person name="Martin A.A."/>
        </authorList>
    </citation>
    <scope>NUCLEOTIDE SEQUENCE</scope>
</reference>
<dbReference type="WBParaSite" id="ACAC_0000833201-mRNA-1">
    <property type="protein sequence ID" value="ACAC_0000833201-mRNA-1"/>
    <property type="gene ID" value="ACAC_0000833201"/>
</dbReference>
<name>A0A0K0DCL7_ANGCA</name>
<reference evidence="2" key="2">
    <citation type="submission" date="2017-02" db="UniProtKB">
        <authorList>
            <consortium name="WormBaseParasite"/>
        </authorList>
    </citation>
    <scope>IDENTIFICATION</scope>
</reference>
<sequence length="87" mass="9728">MRWAGNKGVSLSDGTYVGETVDERNRSTKASRGHIGRQDVSKMRYYGNDYLHSGAVSAATIHVCTQQSDFELVVMTTRFLFNFFVAS</sequence>